<keyword evidence="3 7" id="KW-0813">Transport</keyword>
<name>A0A0A1TT27_9HYPO</name>
<comment type="similarity">
    <text evidence="2 7">Belongs to the major facilitator superfamily. Sugar transporter (TC 2.A.1.1) family.</text>
</comment>
<proteinExistence type="inferred from homology"/>
<feature type="transmembrane region" description="Helical" evidence="8">
    <location>
        <begin position="233"/>
        <end position="251"/>
    </location>
</feature>
<feature type="transmembrane region" description="Helical" evidence="8">
    <location>
        <begin position="418"/>
        <end position="442"/>
    </location>
</feature>
<evidence type="ECO:0000256" key="7">
    <source>
        <dbReference type="RuleBase" id="RU003346"/>
    </source>
</evidence>
<dbReference type="InterPro" id="IPR020846">
    <property type="entry name" value="MFS_dom"/>
</dbReference>
<feature type="transmembrane region" description="Helical" evidence="8">
    <location>
        <begin position="112"/>
        <end position="128"/>
    </location>
</feature>
<protein>
    <submittedName>
        <fullName evidence="10">Putative Sugar/inositol transporter</fullName>
    </submittedName>
</protein>
<evidence type="ECO:0000256" key="6">
    <source>
        <dbReference type="ARBA" id="ARBA00023136"/>
    </source>
</evidence>
<accession>A0A0A1TT27</accession>
<dbReference type="PROSITE" id="PS50850">
    <property type="entry name" value="MFS"/>
    <property type="match status" value="1"/>
</dbReference>
<feature type="transmembrane region" description="Helical" evidence="8">
    <location>
        <begin position="263"/>
        <end position="285"/>
    </location>
</feature>
<dbReference type="InterPro" id="IPR005829">
    <property type="entry name" value="Sugar_transporter_CS"/>
</dbReference>
<feature type="transmembrane region" description="Helical" evidence="8">
    <location>
        <begin position="171"/>
        <end position="191"/>
    </location>
</feature>
<dbReference type="PROSITE" id="PS00217">
    <property type="entry name" value="SUGAR_TRANSPORT_2"/>
    <property type="match status" value="1"/>
</dbReference>
<feature type="transmembrane region" description="Helical" evidence="8">
    <location>
        <begin position="516"/>
        <end position="539"/>
    </location>
</feature>
<feature type="transmembrane region" description="Helical" evidence="8">
    <location>
        <begin position="291"/>
        <end position="314"/>
    </location>
</feature>
<dbReference type="InterPro" id="IPR050814">
    <property type="entry name" value="Myo-inositol_Transporter"/>
</dbReference>
<gene>
    <name evidence="10" type="ORF">VHEMI10289</name>
</gene>
<dbReference type="FunFam" id="1.20.1250.20:FF:000474">
    <property type="entry name" value="Sugar transporter, putative"/>
    <property type="match status" value="1"/>
</dbReference>
<dbReference type="PRINTS" id="PR00171">
    <property type="entry name" value="SUGRTRNSPORT"/>
</dbReference>
<evidence type="ECO:0000256" key="3">
    <source>
        <dbReference type="ARBA" id="ARBA00022448"/>
    </source>
</evidence>
<keyword evidence="5 8" id="KW-1133">Transmembrane helix</keyword>
<dbReference type="GO" id="GO:0015798">
    <property type="term" value="P:myo-inositol transport"/>
    <property type="evidence" value="ECO:0007669"/>
    <property type="project" value="UniProtKB-ARBA"/>
</dbReference>
<feature type="transmembrane region" description="Helical" evidence="8">
    <location>
        <begin position="385"/>
        <end position="406"/>
    </location>
</feature>
<keyword evidence="6 8" id="KW-0472">Membrane</keyword>
<evidence type="ECO:0000313" key="10">
    <source>
        <dbReference type="EMBL" id="CEJ94777.1"/>
    </source>
</evidence>
<dbReference type="Pfam" id="PF00083">
    <property type="entry name" value="Sugar_tr"/>
    <property type="match status" value="1"/>
</dbReference>
<evidence type="ECO:0000259" key="9">
    <source>
        <dbReference type="PROSITE" id="PS50850"/>
    </source>
</evidence>
<dbReference type="GO" id="GO:0016020">
    <property type="term" value="C:membrane"/>
    <property type="evidence" value="ECO:0007669"/>
    <property type="project" value="UniProtKB-SubCell"/>
</dbReference>
<evidence type="ECO:0000256" key="8">
    <source>
        <dbReference type="SAM" id="Phobius"/>
    </source>
</evidence>
<dbReference type="STRING" id="1531966.A0A0A1TT27"/>
<dbReference type="PANTHER" id="PTHR48020">
    <property type="entry name" value="PROTON MYO-INOSITOL COTRANSPORTER"/>
    <property type="match status" value="1"/>
</dbReference>
<dbReference type="OrthoDB" id="5290825at2759"/>
<dbReference type="Gene3D" id="1.20.1250.20">
    <property type="entry name" value="MFS general substrate transporter like domains"/>
    <property type="match status" value="1"/>
</dbReference>
<reference evidence="10 11" key="1">
    <citation type="journal article" date="2015" name="Genome Announc.">
        <title>Draft Genome Sequence and Gene Annotation of the Entomopathogenic Fungus Verticillium hemipterigenum.</title>
        <authorList>
            <person name="Horn F."/>
            <person name="Habel A."/>
            <person name="Scharf D.H."/>
            <person name="Dworschak J."/>
            <person name="Brakhage A.A."/>
            <person name="Guthke R."/>
            <person name="Hertweck C."/>
            <person name="Linde J."/>
        </authorList>
    </citation>
    <scope>NUCLEOTIDE SEQUENCE [LARGE SCALE GENOMIC DNA]</scope>
</reference>
<dbReference type="AlphaFoldDB" id="A0A0A1TT27"/>
<dbReference type="HOGENOM" id="CLU_001265_43_5_1"/>
<dbReference type="GO" id="GO:0022857">
    <property type="term" value="F:transmembrane transporter activity"/>
    <property type="evidence" value="ECO:0007669"/>
    <property type="project" value="InterPro"/>
</dbReference>
<feature type="transmembrane region" description="Helical" evidence="8">
    <location>
        <begin position="477"/>
        <end position="495"/>
    </location>
</feature>
<evidence type="ECO:0000313" key="11">
    <source>
        <dbReference type="Proteomes" id="UP000039046"/>
    </source>
</evidence>
<dbReference type="NCBIfam" id="TIGR00879">
    <property type="entry name" value="SP"/>
    <property type="match status" value="1"/>
</dbReference>
<dbReference type="InterPro" id="IPR036259">
    <property type="entry name" value="MFS_trans_sf"/>
</dbReference>
<evidence type="ECO:0000256" key="1">
    <source>
        <dbReference type="ARBA" id="ARBA00004141"/>
    </source>
</evidence>
<feature type="transmembrane region" description="Helical" evidence="8">
    <location>
        <begin position="449"/>
        <end position="471"/>
    </location>
</feature>
<keyword evidence="4 8" id="KW-0812">Transmembrane</keyword>
<dbReference type="InterPro" id="IPR005828">
    <property type="entry name" value="MFS_sugar_transport-like"/>
</dbReference>
<dbReference type="EMBL" id="CDHN01000007">
    <property type="protein sequence ID" value="CEJ94777.1"/>
    <property type="molecule type" value="Genomic_DNA"/>
</dbReference>
<comment type="subcellular location">
    <subcellularLocation>
        <location evidence="1">Membrane</location>
        <topology evidence="1">Multi-pass membrane protein</topology>
    </subcellularLocation>
</comment>
<keyword evidence="11" id="KW-1185">Reference proteome</keyword>
<evidence type="ECO:0000256" key="5">
    <source>
        <dbReference type="ARBA" id="ARBA00022989"/>
    </source>
</evidence>
<dbReference type="SUPFAM" id="SSF103473">
    <property type="entry name" value="MFS general substrate transporter"/>
    <property type="match status" value="1"/>
</dbReference>
<dbReference type="PANTHER" id="PTHR48020:SF40">
    <property type="entry name" value="MAJOR FACILITATOR SUPERFAMILY (MFS) PROFILE DOMAIN-CONTAINING PROTEIN"/>
    <property type="match status" value="1"/>
</dbReference>
<organism evidence="10 11">
    <name type="scientific">[Torrubiella] hemipterigena</name>
    <dbReference type="NCBI Taxonomy" id="1531966"/>
    <lineage>
        <taxon>Eukaryota</taxon>
        <taxon>Fungi</taxon>
        <taxon>Dikarya</taxon>
        <taxon>Ascomycota</taxon>
        <taxon>Pezizomycotina</taxon>
        <taxon>Sordariomycetes</taxon>
        <taxon>Hypocreomycetidae</taxon>
        <taxon>Hypocreales</taxon>
        <taxon>Clavicipitaceae</taxon>
        <taxon>Clavicipitaceae incertae sedis</taxon>
        <taxon>'Torrubiella' clade</taxon>
    </lineage>
</organism>
<dbReference type="InterPro" id="IPR003663">
    <property type="entry name" value="Sugar/inositol_transpt"/>
</dbReference>
<feature type="transmembrane region" description="Helical" evidence="8">
    <location>
        <begin position="545"/>
        <end position="566"/>
    </location>
</feature>
<sequence length="645" mass="72145">MADNAPTVITKVAGGDILEEKGVSHTEQVDVNKTLEARIRNPLEGLSREALMREVEEFASKRGLEQHLDHLKKGALVAQNPDAIDEIDLLTSEERQALHDERTYKWRMPMRLFFTIALCSIGAAVQGWDQTGSNGANIFFPPYYGIDPDGKLPNGGQEDPFDETEKVRRQLIIGILNAAPYLGSAFIGCWLSDPINNYFGRRGVIFFAAHFCIWPVIGSAFCHTWGQQLACRLLMGIGMGAKASTVPIYAAENAPASIRGALVMSWQMWTAFGIFLGTAFNLAVFNVSHDINWRLMFGAPFIPAVPLLVGIYFCPESPRWYMKKGRYVEAWDAMSKLRFTQVQVARDIFYAGTQIEIENAIIGKTNYVTRFTQLFTIPRVRRANLAAFTVMIAQQLCGINIIAFYSTTIFKESGLSDFQAMLGSFGFGGVNWLFAFPAFFTIDTFGRRSLLLFTFPQMFWTLLAAGLATLAPQGNTRTGLVCLFVFMFAAFYSPGEGPVPFTYSAEVYPLSHRETGMGFAVATCLFWAAVLGTSFPFLLGRTGTIGAFGVYAGFNVVAFIMIFLWVPETMRRTLEELDWIFAVPVRTFMKYQITETIPWFFKRWVLFNKNATKPPLYHFEAVERRKHGEDVHAAGSASEDGKTAL</sequence>
<evidence type="ECO:0000256" key="2">
    <source>
        <dbReference type="ARBA" id="ARBA00010992"/>
    </source>
</evidence>
<feature type="transmembrane region" description="Helical" evidence="8">
    <location>
        <begin position="203"/>
        <end position="221"/>
    </location>
</feature>
<evidence type="ECO:0000256" key="4">
    <source>
        <dbReference type="ARBA" id="ARBA00022692"/>
    </source>
</evidence>
<dbReference type="GO" id="GO:0015791">
    <property type="term" value="P:polyol transmembrane transport"/>
    <property type="evidence" value="ECO:0007669"/>
    <property type="project" value="UniProtKB-ARBA"/>
</dbReference>
<dbReference type="Proteomes" id="UP000039046">
    <property type="component" value="Unassembled WGS sequence"/>
</dbReference>
<feature type="domain" description="Major facilitator superfamily (MFS) profile" evidence="9">
    <location>
        <begin position="115"/>
        <end position="570"/>
    </location>
</feature>